<dbReference type="InParanoid" id="A0A371RGI6"/>
<gene>
    <name evidence="2" type="ORF">DX908_04180</name>
</gene>
<sequence length="294" mass="31483">MTFSIGLLGLALSIGLQPDVPAHFEIEGTTLRTEWVEVSLPATVPTPSPTSTSHESAHDAHDGAADDPAFPALHDVLAASAPALTLSAAVQEGGWTELPDRLVHGPSGMQCPKLGIPLPQGEGQDPIPVYLAGITIHDKKGLDTSCNYLSADKSYLLTIYASNWPDVDIETHFLSALYSIDQSLPIKERVPVLIAELERTDGRKTAVETDTIGIGFNTEPIKGKAFQTILWLNKVGDWHVKARATYTPPEVTRQIPAMLMHTLAIIQIDDKAIGATPMEAVSFTTGSALPVTQP</sequence>
<dbReference type="RefSeq" id="WP_116391181.1">
    <property type="nucleotide sequence ID" value="NZ_QUQO01000001.1"/>
</dbReference>
<feature type="region of interest" description="Disordered" evidence="1">
    <location>
        <begin position="42"/>
        <end position="65"/>
    </location>
</feature>
<organism evidence="2 3">
    <name type="scientific">Parvularcula marina</name>
    <dbReference type="NCBI Taxonomy" id="2292771"/>
    <lineage>
        <taxon>Bacteria</taxon>
        <taxon>Pseudomonadati</taxon>
        <taxon>Pseudomonadota</taxon>
        <taxon>Alphaproteobacteria</taxon>
        <taxon>Parvularculales</taxon>
        <taxon>Parvularculaceae</taxon>
        <taxon>Parvularcula</taxon>
    </lineage>
</organism>
<reference evidence="2 3" key="1">
    <citation type="submission" date="2018-08" db="EMBL/GenBank/DDBJ databases">
        <title>Parvularcula sp. SM1705, isolated from surface water of the South Sea China.</title>
        <authorList>
            <person name="Sun L."/>
        </authorList>
    </citation>
    <scope>NUCLEOTIDE SEQUENCE [LARGE SCALE GENOMIC DNA]</scope>
    <source>
        <strain evidence="2 3">SM1705</strain>
    </source>
</reference>
<dbReference type="AlphaFoldDB" id="A0A371RGI6"/>
<dbReference type="Proteomes" id="UP000264589">
    <property type="component" value="Unassembled WGS sequence"/>
</dbReference>
<keyword evidence="3" id="KW-1185">Reference proteome</keyword>
<evidence type="ECO:0000313" key="2">
    <source>
        <dbReference type="EMBL" id="RFB04549.1"/>
    </source>
</evidence>
<evidence type="ECO:0000256" key="1">
    <source>
        <dbReference type="SAM" id="MobiDB-lite"/>
    </source>
</evidence>
<protein>
    <submittedName>
        <fullName evidence="2">Uncharacterized protein</fullName>
    </submittedName>
</protein>
<feature type="compositionally biased region" description="Low complexity" evidence="1">
    <location>
        <begin position="42"/>
        <end position="53"/>
    </location>
</feature>
<proteinExistence type="predicted"/>
<dbReference type="OrthoDB" id="9866720at2"/>
<comment type="caution">
    <text evidence="2">The sequence shown here is derived from an EMBL/GenBank/DDBJ whole genome shotgun (WGS) entry which is preliminary data.</text>
</comment>
<evidence type="ECO:0000313" key="3">
    <source>
        <dbReference type="Proteomes" id="UP000264589"/>
    </source>
</evidence>
<accession>A0A371RGI6</accession>
<feature type="compositionally biased region" description="Basic and acidic residues" evidence="1">
    <location>
        <begin position="55"/>
        <end position="64"/>
    </location>
</feature>
<name>A0A371RGI6_9PROT</name>
<dbReference type="EMBL" id="QUQO01000001">
    <property type="protein sequence ID" value="RFB04549.1"/>
    <property type="molecule type" value="Genomic_DNA"/>
</dbReference>